<gene>
    <name evidence="9" type="ORF">AA106556_1739</name>
</gene>
<feature type="chain" id="PRO_5045039398" description="glycerophosphodiester phosphodiesterase" evidence="7">
    <location>
        <begin position="30"/>
        <end position="373"/>
    </location>
</feature>
<accession>A0ABQ0QKP8</accession>
<evidence type="ECO:0000256" key="4">
    <source>
        <dbReference type="ARBA" id="ARBA00022798"/>
    </source>
</evidence>
<protein>
    <recommendedName>
        <fullName evidence="2">glycerophosphodiester phosphodiesterase</fullName>
        <ecNumber evidence="2">3.1.4.46</ecNumber>
    </recommendedName>
</protein>
<proteinExistence type="inferred from homology"/>
<dbReference type="PANTHER" id="PTHR43620">
    <property type="entry name" value="GLYCEROPHOSPHORYL DIESTER PHOSPHODIESTERASE"/>
    <property type="match status" value="1"/>
</dbReference>
<dbReference type="Proteomes" id="UP001062443">
    <property type="component" value="Unassembled WGS sequence"/>
</dbReference>
<evidence type="ECO:0000313" key="9">
    <source>
        <dbReference type="EMBL" id="GBR48252.1"/>
    </source>
</evidence>
<comment type="catalytic activity">
    <reaction evidence="6">
        <text>a sn-glycero-3-phosphodiester + H2O = an alcohol + sn-glycerol 3-phosphate + H(+)</text>
        <dbReference type="Rhea" id="RHEA:12969"/>
        <dbReference type="ChEBI" id="CHEBI:15377"/>
        <dbReference type="ChEBI" id="CHEBI:15378"/>
        <dbReference type="ChEBI" id="CHEBI:30879"/>
        <dbReference type="ChEBI" id="CHEBI:57597"/>
        <dbReference type="ChEBI" id="CHEBI:83408"/>
        <dbReference type="EC" id="3.1.4.46"/>
    </reaction>
</comment>
<name>A0ABQ0QKP8_9PROT</name>
<evidence type="ECO:0000259" key="8">
    <source>
        <dbReference type="PROSITE" id="PS51704"/>
    </source>
</evidence>
<keyword evidence="10" id="KW-1185">Reference proteome</keyword>
<dbReference type="EC" id="3.1.4.46" evidence="2"/>
<feature type="domain" description="GP-PDE" evidence="8">
    <location>
        <begin position="37"/>
        <end position="369"/>
    </location>
</feature>
<evidence type="ECO:0000256" key="1">
    <source>
        <dbReference type="ARBA" id="ARBA00007277"/>
    </source>
</evidence>
<evidence type="ECO:0000256" key="7">
    <source>
        <dbReference type="SAM" id="SignalP"/>
    </source>
</evidence>
<comment type="similarity">
    <text evidence="1">Belongs to the glycerophosphoryl diester phosphodiesterase family.</text>
</comment>
<dbReference type="Pfam" id="PF03009">
    <property type="entry name" value="GDPD"/>
    <property type="match status" value="1"/>
</dbReference>
<organism evidence="9 10">
    <name type="scientific">Neokomagataea tanensis NBRC 106556</name>
    <dbReference type="NCBI Taxonomy" id="1223519"/>
    <lineage>
        <taxon>Bacteria</taxon>
        <taxon>Pseudomonadati</taxon>
        <taxon>Pseudomonadota</taxon>
        <taxon>Alphaproteobacteria</taxon>
        <taxon>Acetobacterales</taxon>
        <taxon>Acetobacteraceae</taxon>
        <taxon>Neokomagataea</taxon>
    </lineage>
</organism>
<keyword evidence="3 7" id="KW-0732">Signal</keyword>
<dbReference type="Gene3D" id="3.20.20.190">
    <property type="entry name" value="Phosphatidylinositol (PI) phosphodiesterase"/>
    <property type="match status" value="1"/>
</dbReference>
<evidence type="ECO:0000256" key="2">
    <source>
        <dbReference type="ARBA" id="ARBA00012247"/>
    </source>
</evidence>
<keyword evidence="5" id="KW-0378">Hydrolase</keyword>
<feature type="signal peptide" evidence="7">
    <location>
        <begin position="1"/>
        <end position="29"/>
    </location>
</feature>
<keyword evidence="4" id="KW-0319">Glycerol metabolism</keyword>
<dbReference type="PANTHER" id="PTHR43620:SF7">
    <property type="entry name" value="GLYCEROPHOSPHODIESTER PHOSPHODIESTERASE GDPD5-RELATED"/>
    <property type="match status" value="1"/>
</dbReference>
<dbReference type="SUPFAM" id="SSF51695">
    <property type="entry name" value="PLC-like phosphodiesterases"/>
    <property type="match status" value="1"/>
</dbReference>
<dbReference type="RefSeq" id="WP_068173469.1">
    <property type="nucleotide sequence ID" value="NZ_BAQB01000023.1"/>
</dbReference>
<dbReference type="PROSITE" id="PS51704">
    <property type="entry name" value="GP_PDE"/>
    <property type="match status" value="1"/>
</dbReference>
<evidence type="ECO:0000256" key="6">
    <source>
        <dbReference type="ARBA" id="ARBA00047512"/>
    </source>
</evidence>
<reference evidence="9" key="1">
    <citation type="submission" date="2013-04" db="EMBL/GenBank/DDBJ databases">
        <title>The genome sequencing project of 58 acetic acid bacteria.</title>
        <authorList>
            <person name="Okamoto-Kainuma A."/>
            <person name="Ishikawa M."/>
            <person name="Umino S."/>
            <person name="Koizumi Y."/>
            <person name="Shiwa Y."/>
            <person name="Yoshikawa H."/>
            <person name="Matsutani M."/>
            <person name="Matsushita K."/>
        </authorList>
    </citation>
    <scope>NUCLEOTIDE SEQUENCE</scope>
    <source>
        <strain evidence="9">NBRC 106556</strain>
    </source>
</reference>
<evidence type="ECO:0000313" key="10">
    <source>
        <dbReference type="Proteomes" id="UP001062443"/>
    </source>
</evidence>
<evidence type="ECO:0000256" key="3">
    <source>
        <dbReference type="ARBA" id="ARBA00022729"/>
    </source>
</evidence>
<sequence length="373" mass="41010">MLTRRKTLGLLTAASMAPAIITSRGAAHAAPSLAPQPLIFAHRGASALRPEHTFGSYAKAMQDGADFIEPDLVMTKDGHLVVRHEPNIVETTDVADHPEFANRRRTVTIDGEKQTGWFTFDFTLAEIKTLRARERLATLRPQNTRYNDRFAIPTFEEMIELVSAEASATGKTFGIIPEIKHSTFFHSIGLDPETEFLRIIAAHEYTRQAPLELQSFETANLAKIRSQVLAINPQARLMFLMDDRNVVPADIATAGKKTTFGDFMTPSGLQEIRHFADVIGPSNVDIIPRDAQGAWLAPSSLITDAHNAGLLVHSYTARPENIFLPKQLRGPGGPAARNPEGMIAELRRYLDLGLDGFFTDDPAIGRLALNGPI</sequence>
<comment type="caution">
    <text evidence="9">The sequence shown here is derived from an EMBL/GenBank/DDBJ whole genome shotgun (WGS) entry which is preliminary data.</text>
</comment>
<evidence type="ECO:0000256" key="5">
    <source>
        <dbReference type="ARBA" id="ARBA00022801"/>
    </source>
</evidence>
<dbReference type="InterPro" id="IPR030395">
    <property type="entry name" value="GP_PDE_dom"/>
</dbReference>
<dbReference type="EMBL" id="BAQB01000023">
    <property type="protein sequence ID" value="GBR48252.1"/>
    <property type="molecule type" value="Genomic_DNA"/>
</dbReference>
<dbReference type="InterPro" id="IPR017946">
    <property type="entry name" value="PLC-like_Pdiesterase_TIM-brl"/>
</dbReference>